<proteinExistence type="predicted"/>
<feature type="domain" description="Anoctamin dimerisation" evidence="2">
    <location>
        <begin position="29"/>
        <end position="146"/>
    </location>
</feature>
<name>A0A8S3HPI4_9BILA</name>
<dbReference type="Proteomes" id="UP000676336">
    <property type="component" value="Unassembled WGS sequence"/>
</dbReference>
<feature type="non-terminal residue" evidence="3">
    <location>
        <position position="1"/>
    </location>
</feature>
<feature type="compositionally biased region" description="Polar residues" evidence="1">
    <location>
        <begin position="9"/>
        <end position="30"/>
    </location>
</feature>
<evidence type="ECO:0000313" key="4">
    <source>
        <dbReference type="Proteomes" id="UP000676336"/>
    </source>
</evidence>
<evidence type="ECO:0000256" key="1">
    <source>
        <dbReference type="SAM" id="MobiDB-lite"/>
    </source>
</evidence>
<dbReference type="EMBL" id="CAJOBI010322102">
    <property type="protein sequence ID" value="CAF5186701.1"/>
    <property type="molecule type" value="Genomic_DNA"/>
</dbReference>
<reference evidence="3" key="1">
    <citation type="submission" date="2021-02" db="EMBL/GenBank/DDBJ databases">
        <authorList>
            <person name="Nowell W R."/>
        </authorList>
    </citation>
    <scope>NUCLEOTIDE SEQUENCE</scope>
</reference>
<dbReference type="Pfam" id="PF16178">
    <property type="entry name" value="Anoct_dimer"/>
    <property type="match status" value="1"/>
</dbReference>
<dbReference type="AlphaFoldDB" id="A0A8S3HPI4"/>
<evidence type="ECO:0000313" key="3">
    <source>
        <dbReference type="EMBL" id="CAF5186701.1"/>
    </source>
</evidence>
<organism evidence="3 4">
    <name type="scientific">Rotaria magnacalcarata</name>
    <dbReference type="NCBI Taxonomy" id="392030"/>
    <lineage>
        <taxon>Eukaryota</taxon>
        <taxon>Metazoa</taxon>
        <taxon>Spiralia</taxon>
        <taxon>Gnathifera</taxon>
        <taxon>Rotifera</taxon>
        <taxon>Eurotatoria</taxon>
        <taxon>Bdelloidea</taxon>
        <taxon>Philodinida</taxon>
        <taxon>Philodinidae</taxon>
        <taxon>Rotaria</taxon>
    </lineage>
</organism>
<dbReference type="GO" id="GO:0046983">
    <property type="term" value="F:protein dimerization activity"/>
    <property type="evidence" value="ECO:0007669"/>
    <property type="project" value="InterPro"/>
</dbReference>
<feature type="region of interest" description="Disordered" evidence="1">
    <location>
        <begin position="1"/>
        <end position="30"/>
    </location>
</feature>
<sequence length="152" mass="18269">ESKHDNGVDENNQVTANGLFNRRPSQPKQQSVKRFVRLHAPFELLLELAEKTRMKLPIEENRTPCVPKRPFDFFMSWIPFTQIDRTMFSHEQHYFLAEYDKTLRYRFEPLFDTLRGNSRDMYFTPAQRSRLVYDCLLRTPFDLTTENEEQQS</sequence>
<evidence type="ECO:0000259" key="2">
    <source>
        <dbReference type="Pfam" id="PF16178"/>
    </source>
</evidence>
<gene>
    <name evidence="3" type="ORF">SMN809_LOCUS70738</name>
</gene>
<comment type="caution">
    <text evidence="3">The sequence shown here is derived from an EMBL/GenBank/DDBJ whole genome shotgun (WGS) entry which is preliminary data.</text>
</comment>
<accession>A0A8S3HPI4</accession>
<protein>
    <recommendedName>
        <fullName evidence="2">Anoctamin dimerisation domain-containing protein</fullName>
    </recommendedName>
</protein>
<dbReference type="InterPro" id="IPR032394">
    <property type="entry name" value="Anoct_dimer"/>
</dbReference>